<organism evidence="3 4">
    <name type="scientific">Kribbella yunnanensis</name>
    <dbReference type="NCBI Taxonomy" id="190194"/>
    <lineage>
        <taxon>Bacteria</taxon>
        <taxon>Bacillati</taxon>
        <taxon>Actinomycetota</taxon>
        <taxon>Actinomycetes</taxon>
        <taxon>Propionibacteriales</taxon>
        <taxon>Kribbellaceae</taxon>
        <taxon>Kribbella</taxon>
    </lineage>
</organism>
<dbReference type="Proteomes" id="UP001500280">
    <property type="component" value="Unassembled WGS sequence"/>
</dbReference>
<gene>
    <name evidence="3" type="ORF">GCM10009745_63330</name>
</gene>
<dbReference type="Gene3D" id="3.30.160.20">
    <property type="match status" value="1"/>
</dbReference>
<reference evidence="3 4" key="1">
    <citation type="journal article" date="2019" name="Int. J. Syst. Evol. Microbiol.">
        <title>The Global Catalogue of Microorganisms (GCM) 10K type strain sequencing project: providing services to taxonomists for standard genome sequencing and annotation.</title>
        <authorList>
            <consortium name="The Broad Institute Genomics Platform"/>
            <consortium name="The Broad Institute Genome Sequencing Center for Infectious Disease"/>
            <person name="Wu L."/>
            <person name="Ma J."/>
        </authorList>
    </citation>
    <scope>NUCLEOTIDE SEQUENCE [LARGE SCALE GENOMIC DNA]</scope>
    <source>
        <strain evidence="3 4">JCM 14307</strain>
    </source>
</reference>
<evidence type="ECO:0000313" key="4">
    <source>
        <dbReference type="Proteomes" id="UP001500280"/>
    </source>
</evidence>
<dbReference type="SUPFAM" id="SSF54768">
    <property type="entry name" value="dsRNA-binding domain-like"/>
    <property type="match status" value="1"/>
</dbReference>
<dbReference type="SMART" id="SM00358">
    <property type="entry name" value="DSRM"/>
    <property type="match status" value="1"/>
</dbReference>
<dbReference type="InterPro" id="IPR014720">
    <property type="entry name" value="dsRBD_dom"/>
</dbReference>
<keyword evidence="1" id="KW-0694">RNA-binding</keyword>
<sequence>MHKSHRALDVAVAKHAKDVGLPPGDRSVLDSLFEQAHRYVFEDNLSVREAGDMLGIPTQVLRQWFRAAGISTAGPAPLESMPKQKATRSIADFLRTRHGSSPISAIHELEQAGHIRARRWSDSRTGPAHQPTFTCAVQVTTAEGSDFSAEGMGTSLQSAKTHAAAHLIDTMIAN</sequence>
<accession>A0ABN2IKU6</accession>
<name>A0ABN2IKU6_9ACTN</name>
<comment type="caution">
    <text evidence="3">The sequence shown here is derived from an EMBL/GenBank/DDBJ whole genome shotgun (WGS) entry which is preliminary data.</text>
</comment>
<protein>
    <recommendedName>
        <fullName evidence="2">DRBM domain-containing protein</fullName>
    </recommendedName>
</protein>
<feature type="domain" description="DRBM" evidence="2">
    <location>
        <begin position="101"/>
        <end position="173"/>
    </location>
</feature>
<dbReference type="EMBL" id="BAAANF010000021">
    <property type="protein sequence ID" value="GAA1706795.1"/>
    <property type="molecule type" value="Genomic_DNA"/>
</dbReference>
<proteinExistence type="predicted"/>
<evidence type="ECO:0000259" key="2">
    <source>
        <dbReference type="PROSITE" id="PS50137"/>
    </source>
</evidence>
<keyword evidence="4" id="KW-1185">Reference proteome</keyword>
<evidence type="ECO:0000313" key="3">
    <source>
        <dbReference type="EMBL" id="GAA1706795.1"/>
    </source>
</evidence>
<dbReference type="PROSITE" id="PS50137">
    <property type="entry name" value="DS_RBD"/>
    <property type="match status" value="1"/>
</dbReference>
<evidence type="ECO:0000256" key="1">
    <source>
        <dbReference type="PROSITE-ProRule" id="PRU00266"/>
    </source>
</evidence>